<dbReference type="EMBL" id="JAVDQY010000001">
    <property type="protein sequence ID" value="MDR6524847.1"/>
    <property type="molecule type" value="Genomic_DNA"/>
</dbReference>
<gene>
    <name evidence="1" type="ORF">J2787_000217</name>
</gene>
<evidence type="ECO:0000313" key="2">
    <source>
        <dbReference type="Proteomes" id="UP001184861"/>
    </source>
</evidence>
<sequence>MQNNPIIFFEIKEEEKLIKFLMYYPWEDRPLADLMINPMPQ</sequence>
<dbReference type="AlphaFoldDB" id="A0AAE3Y6C2"/>
<dbReference type="Proteomes" id="UP001184861">
    <property type="component" value="Unassembled WGS sequence"/>
</dbReference>
<accession>A0AAE3Y6C2</accession>
<evidence type="ECO:0000313" key="1">
    <source>
        <dbReference type="EMBL" id="MDR6524847.1"/>
    </source>
</evidence>
<comment type="caution">
    <text evidence="1">The sequence shown here is derived from an EMBL/GenBank/DDBJ whole genome shotgun (WGS) entry which is preliminary data.</text>
</comment>
<proteinExistence type="predicted"/>
<name>A0AAE3Y6C2_9FLAO</name>
<reference evidence="1" key="1">
    <citation type="submission" date="2023-07" db="EMBL/GenBank/DDBJ databases">
        <title>Sorghum-associated microbial communities from plants grown in Nebraska, USA.</title>
        <authorList>
            <person name="Schachtman D."/>
        </authorList>
    </citation>
    <scope>NUCLEOTIDE SEQUENCE</scope>
    <source>
        <strain evidence="1">DS2360</strain>
    </source>
</reference>
<organism evidence="1 2">
    <name type="scientific">Chryseobacterium rhizosphaerae</name>
    <dbReference type="NCBI Taxonomy" id="395937"/>
    <lineage>
        <taxon>Bacteria</taxon>
        <taxon>Pseudomonadati</taxon>
        <taxon>Bacteroidota</taxon>
        <taxon>Flavobacteriia</taxon>
        <taxon>Flavobacteriales</taxon>
        <taxon>Weeksellaceae</taxon>
        <taxon>Chryseobacterium group</taxon>
        <taxon>Chryseobacterium</taxon>
    </lineage>
</organism>
<protein>
    <submittedName>
        <fullName evidence="1">Uncharacterized protein</fullName>
    </submittedName>
</protein>